<sequence>MLSFVERHVVASILGAVLLAFLVYETSVRFFAYSGDAYVATDVIFIAPEVSGPLAKVVVGDDAPVAAGAVLAEIEREPFALAVAAAEAQVTLAAERIRLAEAAIDESTAMVSAARASLDNARRQQTRSESLSQTGDISAEALDMVRRDAVVAAADLQKAESLAAVAQTLVTVRRAEQATAAQVLAKANYELSRTRIMSPVKGRVAPLTVRTGDYATAGKPLAAVVSDLDWHIVAAVDERHLARLKPGQSVLFTIGSDPWRPHWGTVRSISPGIARSAGEDGALPYVPLSTDWIRLPRRFPVLIDIGDLPARERLYRGADARVLIWF</sequence>
<dbReference type="InterPro" id="IPR058625">
    <property type="entry name" value="MdtA-like_BSH"/>
</dbReference>
<keyword evidence="11" id="KW-1185">Reference proteome</keyword>
<name>A0A9W6FLB6_XANFL</name>
<dbReference type="AlphaFoldDB" id="A0A9W6FLB6"/>
<dbReference type="Proteomes" id="UP001144397">
    <property type="component" value="Unassembled WGS sequence"/>
</dbReference>
<evidence type="ECO:0000313" key="11">
    <source>
        <dbReference type="Proteomes" id="UP001245370"/>
    </source>
</evidence>
<evidence type="ECO:0000256" key="3">
    <source>
        <dbReference type="ARBA" id="ARBA00022989"/>
    </source>
</evidence>
<reference evidence="9 11" key="2">
    <citation type="submission" date="2023-07" db="EMBL/GenBank/DDBJ databases">
        <title>Genomic Encyclopedia of Type Strains, Phase IV (KMG-IV): sequencing the most valuable type-strain genomes for metagenomic binning, comparative biology and taxonomic classification.</title>
        <authorList>
            <person name="Goeker M."/>
        </authorList>
    </citation>
    <scope>NUCLEOTIDE SEQUENCE [LARGE SCALE GENOMIC DNA]</scope>
    <source>
        <strain evidence="9 11">DSM 338</strain>
    </source>
</reference>
<dbReference type="PANTHER" id="PTHR30386">
    <property type="entry name" value="MEMBRANE FUSION SUBUNIT OF EMRAB-TOLC MULTIDRUG EFFLUX PUMP"/>
    <property type="match status" value="1"/>
</dbReference>
<dbReference type="SUPFAM" id="SSF111369">
    <property type="entry name" value="HlyD-like secretion proteins"/>
    <property type="match status" value="2"/>
</dbReference>
<evidence type="ECO:0000313" key="10">
    <source>
        <dbReference type="Proteomes" id="UP001144397"/>
    </source>
</evidence>
<dbReference type="EMBL" id="BSDO01000008">
    <property type="protein sequence ID" value="GLI24659.1"/>
    <property type="molecule type" value="Genomic_DNA"/>
</dbReference>
<dbReference type="InterPro" id="IPR050739">
    <property type="entry name" value="MFP"/>
</dbReference>
<keyword evidence="3 5" id="KW-1133">Transmembrane helix</keyword>
<accession>A0A9W6FLB6</accession>
<dbReference type="InterPro" id="IPR058634">
    <property type="entry name" value="AaeA-lik-b-barrel"/>
</dbReference>
<dbReference type="Proteomes" id="UP001245370">
    <property type="component" value="Unassembled WGS sequence"/>
</dbReference>
<dbReference type="Pfam" id="PF25963">
    <property type="entry name" value="Beta-barrel_AAEA"/>
    <property type="match status" value="1"/>
</dbReference>
<dbReference type="GeneID" id="95765106"/>
<dbReference type="PANTHER" id="PTHR30386:SF26">
    <property type="entry name" value="TRANSPORT PROTEIN COMB"/>
    <property type="match status" value="1"/>
</dbReference>
<reference evidence="8" key="1">
    <citation type="submission" date="2022-12" db="EMBL/GenBank/DDBJ databases">
        <title>Reference genome sequencing for broad-spectrum identification of bacterial and archaeal isolates by mass spectrometry.</title>
        <authorList>
            <person name="Sekiguchi Y."/>
            <person name="Tourlousse D.M."/>
        </authorList>
    </citation>
    <scope>NUCLEOTIDE SEQUENCE</scope>
    <source>
        <strain evidence="8">301</strain>
    </source>
</reference>
<dbReference type="Gene3D" id="2.40.50.100">
    <property type="match status" value="1"/>
</dbReference>
<gene>
    <name evidence="9" type="ORF">GGQ86_004161</name>
    <name evidence="8" type="ORF">XFLAVUS301_43330</name>
</gene>
<dbReference type="GO" id="GO:0016020">
    <property type="term" value="C:membrane"/>
    <property type="evidence" value="ECO:0007669"/>
    <property type="project" value="UniProtKB-SubCell"/>
</dbReference>
<dbReference type="EMBL" id="JAVDPY010000008">
    <property type="protein sequence ID" value="MDR6335665.1"/>
    <property type="molecule type" value="Genomic_DNA"/>
</dbReference>
<evidence type="ECO:0000259" key="7">
    <source>
        <dbReference type="Pfam" id="PF25963"/>
    </source>
</evidence>
<dbReference type="RefSeq" id="WP_281809401.1">
    <property type="nucleotide sequence ID" value="NZ_BSDO01000008.1"/>
</dbReference>
<comment type="caution">
    <text evidence="8">The sequence shown here is derived from an EMBL/GenBank/DDBJ whole genome shotgun (WGS) entry which is preliminary data.</text>
</comment>
<evidence type="ECO:0000256" key="4">
    <source>
        <dbReference type="ARBA" id="ARBA00023136"/>
    </source>
</evidence>
<evidence type="ECO:0000259" key="6">
    <source>
        <dbReference type="Pfam" id="PF25917"/>
    </source>
</evidence>
<keyword evidence="4 5" id="KW-0472">Membrane</keyword>
<evidence type="ECO:0000256" key="1">
    <source>
        <dbReference type="ARBA" id="ARBA00004167"/>
    </source>
</evidence>
<evidence type="ECO:0000313" key="8">
    <source>
        <dbReference type="EMBL" id="GLI24659.1"/>
    </source>
</evidence>
<feature type="transmembrane region" description="Helical" evidence="5">
    <location>
        <begin position="7"/>
        <end position="24"/>
    </location>
</feature>
<protein>
    <submittedName>
        <fullName evidence="8">HlyD-family protein</fullName>
    </submittedName>
    <submittedName>
        <fullName evidence="9">Multidrug efflux system membrane fusion protein</fullName>
    </submittedName>
</protein>
<feature type="domain" description="p-hydroxybenzoic acid efflux pump subunit AaeA-like beta-barrel" evidence="7">
    <location>
        <begin position="231"/>
        <end position="324"/>
    </location>
</feature>
<proteinExistence type="predicted"/>
<dbReference type="Pfam" id="PF25917">
    <property type="entry name" value="BSH_RND"/>
    <property type="match status" value="1"/>
</dbReference>
<evidence type="ECO:0000256" key="5">
    <source>
        <dbReference type="SAM" id="Phobius"/>
    </source>
</evidence>
<evidence type="ECO:0000256" key="2">
    <source>
        <dbReference type="ARBA" id="ARBA00022692"/>
    </source>
</evidence>
<feature type="domain" description="Multidrug resistance protein MdtA-like barrel-sandwich hybrid" evidence="6">
    <location>
        <begin position="46"/>
        <end position="225"/>
    </location>
</feature>
<dbReference type="Gene3D" id="2.40.30.170">
    <property type="match status" value="1"/>
</dbReference>
<keyword evidence="2 5" id="KW-0812">Transmembrane</keyword>
<organism evidence="8 10">
    <name type="scientific">Xanthobacter flavus</name>
    <dbReference type="NCBI Taxonomy" id="281"/>
    <lineage>
        <taxon>Bacteria</taxon>
        <taxon>Pseudomonadati</taxon>
        <taxon>Pseudomonadota</taxon>
        <taxon>Alphaproteobacteria</taxon>
        <taxon>Hyphomicrobiales</taxon>
        <taxon>Xanthobacteraceae</taxon>
        <taxon>Xanthobacter</taxon>
    </lineage>
</organism>
<comment type="subcellular location">
    <subcellularLocation>
        <location evidence="1">Membrane</location>
        <topology evidence="1">Single-pass membrane protein</topology>
    </subcellularLocation>
</comment>
<evidence type="ECO:0000313" key="9">
    <source>
        <dbReference type="EMBL" id="MDR6335665.1"/>
    </source>
</evidence>